<accession>A0A8X6RRH8</accession>
<evidence type="ECO:0000313" key="1">
    <source>
        <dbReference type="EMBL" id="GFX99215.1"/>
    </source>
</evidence>
<proteinExistence type="predicted"/>
<dbReference type="EMBL" id="BMAU01021206">
    <property type="protein sequence ID" value="GFX99215.1"/>
    <property type="molecule type" value="Genomic_DNA"/>
</dbReference>
<protein>
    <submittedName>
        <fullName evidence="1">Uncharacterized protein</fullName>
    </submittedName>
</protein>
<sequence>MHIKSVCHWHDVEVWREGVAQATSSSLDRSSKLRSPLLRVLVFLQILTLSQYLLTLVEVKISLIIRGRGHPKPEWVEKTLNKNGTWFHPSIVTERDRYDGPVVVVCGGITLNGQIEFHVFDRSSVTLRSLWQGDILHLILGTDGGTRISVPGCYWTRLRF</sequence>
<keyword evidence="2" id="KW-1185">Reference proteome</keyword>
<organism evidence="1 2">
    <name type="scientific">Trichonephila clavipes</name>
    <name type="common">Golden silk orbweaver</name>
    <name type="synonym">Nephila clavipes</name>
    <dbReference type="NCBI Taxonomy" id="2585209"/>
    <lineage>
        <taxon>Eukaryota</taxon>
        <taxon>Metazoa</taxon>
        <taxon>Ecdysozoa</taxon>
        <taxon>Arthropoda</taxon>
        <taxon>Chelicerata</taxon>
        <taxon>Arachnida</taxon>
        <taxon>Araneae</taxon>
        <taxon>Araneomorphae</taxon>
        <taxon>Entelegynae</taxon>
        <taxon>Araneoidea</taxon>
        <taxon>Nephilidae</taxon>
        <taxon>Trichonephila</taxon>
    </lineage>
</organism>
<reference evidence="1" key="1">
    <citation type="submission" date="2020-08" db="EMBL/GenBank/DDBJ databases">
        <title>Multicomponent nature underlies the extraordinary mechanical properties of spider dragline silk.</title>
        <authorList>
            <person name="Kono N."/>
            <person name="Nakamura H."/>
            <person name="Mori M."/>
            <person name="Yoshida Y."/>
            <person name="Ohtoshi R."/>
            <person name="Malay A.D."/>
            <person name="Moran D.A.P."/>
            <person name="Tomita M."/>
            <person name="Numata K."/>
            <person name="Arakawa K."/>
        </authorList>
    </citation>
    <scope>NUCLEOTIDE SEQUENCE</scope>
</reference>
<dbReference type="AlphaFoldDB" id="A0A8X6RRH8"/>
<gene>
    <name evidence="1" type="ORF">TNCV_2493961</name>
</gene>
<comment type="caution">
    <text evidence="1">The sequence shown here is derived from an EMBL/GenBank/DDBJ whole genome shotgun (WGS) entry which is preliminary data.</text>
</comment>
<name>A0A8X6RRH8_TRICX</name>
<dbReference type="Proteomes" id="UP000887159">
    <property type="component" value="Unassembled WGS sequence"/>
</dbReference>
<evidence type="ECO:0000313" key="2">
    <source>
        <dbReference type="Proteomes" id="UP000887159"/>
    </source>
</evidence>